<dbReference type="Proteomes" id="UP001196413">
    <property type="component" value="Unassembled WGS sequence"/>
</dbReference>
<feature type="domain" description="C-type lectin" evidence="1">
    <location>
        <begin position="43"/>
        <end position="148"/>
    </location>
</feature>
<name>A0AAD5QL57_PARTN</name>
<proteinExistence type="predicted"/>
<dbReference type="InterPro" id="IPR016187">
    <property type="entry name" value="CTDL_fold"/>
</dbReference>
<dbReference type="Pfam" id="PF00059">
    <property type="entry name" value="Lectin_C"/>
    <property type="match status" value="1"/>
</dbReference>
<dbReference type="AlphaFoldDB" id="A0AAD5QL57"/>
<reference evidence="2" key="1">
    <citation type="submission" date="2021-06" db="EMBL/GenBank/DDBJ databases">
        <title>Parelaphostrongylus tenuis whole genome reference sequence.</title>
        <authorList>
            <person name="Garwood T.J."/>
            <person name="Larsen P.A."/>
            <person name="Fountain-Jones N.M."/>
            <person name="Garbe J.R."/>
            <person name="Macchietto M.G."/>
            <person name="Kania S.A."/>
            <person name="Gerhold R.W."/>
            <person name="Richards J.E."/>
            <person name="Wolf T.M."/>
        </authorList>
    </citation>
    <scope>NUCLEOTIDE SEQUENCE</scope>
    <source>
        <strain evidence="2">MNPRO001-30</strain>
        <tissue evidence="2">Meninges</tissue>
    </source>
</reference>
<protein>
    <recommendedName>
        <fullName evidence="1">C-type lectin domain-containing protein</fullName>
    </recommendedName>
</protein>
<evidence type="ECO:0000313" key="2">
    <source>
        <dbReference type="EMBL" id="KAJ1350741.1"/>
    </source>
</evidence>
<keyword evidence="3" id="KW-1185">Reference proteome</keyword>
<dbReference type="CDD" id="cd00037">
    <property type="entry name" value="CLECT"/>
    <property type="match status" value="1"/>
</dbReference>
<dbReference type="PROSITE" id="PS50041">
    <property type="entry name" value="C_TYPE_LECTIN_2"/>
    <property type="match status" value="1"/>
</dbReference>
<accession>A0AAD5QL57</accession>
<dbReference type="SMART" id="SM00034">
    <property type="entry name" value="CLECT"/>
    <property type="match status" value="1"/>
</dbReference>
<dbReference type="EMBL" id="JAHQIW010000940">
    <property type="protein sequence ID" value="KAJ1350741.1"/>
    <property type="molecule type" value="Genomic_DNA"/>
</dbReference>
<sequence length="152" mass="16835">MGSGPLLPGYGVSPIVKSQQKIHSSSDVSGLSQAAHSNWNSTDSGSLYKVFEQRKTWADAENYCQSFDSHLAVVDNEAKNNFIKELMKHARITEHIWIGLKTQSASSLPRVPYSNFNKESPIDGCAVIDKAGVWSIRPCEQLHPFVCQMILV</sequence>
<evidence type="ECO:0000259" key="1">
    <source>
        <dbReference type="PROSITE" id="PS50041"/>
    </source>
</evidence>
<gene>
    <name evidence="2" type="ORF">KIN20_006616</name>
</gene>
<dbReference type="InterPro" id="IPR050111">
    <property type="entry name" value="C-type_lectin/snaclec_domain"/>
</dbReference>
<evidence type="ECO:0000313" key="3">
    <source>
        <dbReference type="Proteomes" id="UP001196413"/>
    </source>
</evidence>
<dbReference type="InterPro" id="IPR001304">
    <property type="entry name" value="C-type_lectin-like"/>
</dbReference>
<dbReference type="PANTHER" id="PTHR22803">
    <property type="entry name" value="MANNOSE, PHOSPHOLIPASE, LECTIN RECEPTOR RELATED"/>
    <property type="match status" value="1"/>
</dbReference>
<organism evidence="2 3">
    <name type="scientific">Parelaphostrongylus tenuis</name>
    <name type="common">Meningeal worm</name>
    <dbReference type="NCBI Taxonomy" id="148309"/>
    <lineage>
        <taxon>Eukaryota</taxon>
        <taxon>Metazoa</taxon>
        <taxon>Ecdysozoa</taxon>
        <taxon>Nematoda</taxon>
        <taxon>Chromadorea</taxon>
        <taxon>Rhabditida</taxon>
        <taxon>Rhabditina</taxon>
        <taxon>Rhabditomorpha</taxon>
        <taxon>Strongyloidea</taxon>
        <taxon>Metastrongylidae</taxon>
        <taxon>Parelaphostrongylus</taxon>
    </lineage>
</organism>
<dbReference type="Gene3D" id="3.10.100.10">
    <property type="entry name" value="Mannose-Binding Protein A, subunit A"/>
    <property type="match status" value="1"/>
</dbReference>
<dbReference type="SUPFAM" id="SSF56436">
    <property type="entry name" value="C-type lectin-like"/>
    <property type="match status" value="1"/>
</dbReference>
<comment type="caution">
    <text evidence="2">The sequence shown here is derived from an EMBL/GenBank/DDBJ whole genome shotgun (WGS) entry which is preliminary data.</text>
</comment>
<dbReference type="InterPro" id="IPR016186">
    <property type="entry name" value="C-type_lectin-like/link_sf"/>
</dbReference>